<accession>A0AAQ1GGX4</accession>
<dbReference type="RefSeq" id="WP_065060044.1">
    <property type="nucleotide sequence ID" value="NZ_CADFGN010000009.1"/>
</dbReference>
<evidence type="ECO:0000259" key="7">
    <source>
        <dbReference type="PROSITE" id="PS50937"/>
    </source>
</evidence>
<evidence type="ECO:0000313" key="8">
    <source>
        <dbReference type="EMBL" id="SEJ84788.1"/>
    </source>
</evidence>
<comment type="caution">
    <text evidence="8">The sequence shown here is derived from an EMBL/GenBank/DDBJ whole genome shotgun (WGS) entry which is preliminary data.</text>
</comment>
<dbReference type="SUPFAM" id="SSF46955">
    <property type="entry name" value="Putative DNA-binding domain"/>
    <property type="match status" value="1"/>
</dbReference>
<dbReference type="PROSITE" id="PS50937">
    <property type="entry name" value="HTH_MERR_2"/>
    <property type="match status" value="1"/>
</dbReference>
<evidence type="ECO:0000256" key="4">
    <source>
        <dbReference type="ARBA" id="ARBA00023163"/>
    </source>
</evidence>
<organism evidence="8 9">
    <name type="scientific">Paraburkholderia tropica</name>
    <dbReference type="NCBI Taxonomy" id="92647"/>
    <lineage>
        <taxon>Bacteria</taxon>
        <taxon>Pseudomonadati</taxon>
        <taxon>Pseudomonadota</taxon>
        <taxon>Betaproteobacteria</taxon>
        <taxon>Burkholderiales</taxon>
        <taxon>Burkholderiaceae</taxon>
        <taxon>Paraburkholderia</taxon>
    </lineage>
</organism>
<dbReference type="PANTHER" id="PTHR30204">
    <property type="entry name" value="REDOX-CYCLING DRUG-SENSING TRANSCRIPTIONAL ACTIVATOR SOXR"/>
    <property type="match status" value="1"/>
</dbReference>
<protein>
    <submittedName>
        <fullName evidence="8">Transcriptional regulator, MerR family</fullName>
    </submittedName>
</protein>
<sequence length="221" mass="24651">MSRHARPDPAPDANPLLTVRDAALRLNVTPRTLKYYEERGLVTPTRSEGRYRLYDEHDLEQFARILRLRALGFSLHGITEMLKRPLESVGDGRRRYSHESLQQIADALAQQIDTLDARIGAVRRELKEAQSVRAELADDLDYLKRRLAGEPSEALIGERLAASRRRQDAERGAPPLAQAPSSTALKSANKPGHARASKGAEKRGAKRTQKQSDDEDGGERA</sequence>
<evidence type="ECO:0000256" key="3">
    <source>
        <dbReference type="ARBA" id="ARBA00023125"/>
    </source>
</evidence>
<evidence type="ECO:0000256" key="1">
    <source>
        <dbReference type="ARBA" id="ARBA00022491"/>
    </source>
</evidence>
<dbReference type="Proteomes" id="UP000183529">
    <property type="component" value="Unassembled WGS sequence"/>
</dbReference>
<keyword evidence="1" id="KW-0678">Repressor</keyword>
<feature type="coiled-coil region" evidence="5">
    <location>
        <begin position="98"/>
        <end position="146"/>
    </location>
</feature>
<dbReference type="InterPro" id="IPR047057">
    <property type="entry name" value="MerR_fam"/>
</dbReference>
<dbReference type="InterPro" id="IPR000551">
    <property type="entry name" value="MerR-type_HTH_dom"/>
</dbReference>
<dbReference type="SMART" id="SM00422">
    <property type="entry name" value="HTH_MERR"/>
    <property type="match status" value="1"/>
</dbReference>
<dbReference type="EMBL" id="FNZM01000009">
    <property type="protein sequence ID" value="SEJ84788.1"/>
    <property type="molecule type" value="Genomic_DNA"/>
</dbReference>
<dbReference type="PANTHER" id="PTHR30204:SF69">
    <property type="entry name" value="MERR-FAMILY TRANSCRIPTIONAL REGULATOR"/>
    <property type="match status" value="1"/>
</dbReference>
<keyword evidence="4" id="KW-0804">Transcription</keyword>
<name>A0AAQ1GGX4_9BURK</name>
<evidence type="ECO:0000313" key="9">
    <source>
        <dbReference type="Proteomes" id="UP000183529"/>
    </source>
</evidence>
<reference evidence="8 9" key="1">
    <citation type="submission" date="2016-10" db="EMBL/GenBank/DDBJ databases">
        <authorList>
            <person name="Varghese N."/>
            <person name="Submissions S."/>
        </authorList>
    </citation>
    <scope>NUCLEOTIDE SEQUENCE [LARGE SCALE GENOMIC DNA]</scope>
    <source>
        <strain evidence="8 9">LMG 22274</strain>
    </source>
</reference>
<evidence type="ECO:0000256" key="6">
    <source>
        <dbReference type="SAM" id="MobiDB-lite"/>
    </source>
</evidence>
<gene>
    <name evidence="8" type="ORF">SAMN05216550_109178</name>
</gene>
<proteinExistence type="predicted"/>
<dbReference type="InterPro" id="IPR009061">
    <property type="entry name" value="DNA-bd_dom_put_sf"/>
</dbReference>
<evidence type="ECO:0000256" key="2">
    <source>
        <dbReference type="ARBA" id="ARBA00023015"/>
    </source>
</evidence>
<dbReference type="GO" id="GO:0003700">
    <property type="term" value="F:DNA-binding transcription factor activity"/>
    <property type="evidence" value="ECO:0007669"/>
    <property type="project" value="InterPro"/>
</dbReference>
<dbReference type="Pfam" id="PF13411">
    <property type="entry name" value="MerR_1"/>
    <property type="match status" value="1"/>
</dbReference>
<dbReference type="AlphaFoldDB" id="A0AAQ1GGX4"/>
<feature type="region of interest" description="Disordered" evidence="6">
    <location>
        <begin position="163"/>
        <end position="221"/>
    </location>
</feature>
<dbReference type="GO" id="GO:0003677">
    <property type="term" value="F:DNA binding"/>
    <property type="evidence" value="ECO:0007669"/>
    <property type="project" value="UniProtKB-KW"/>
</dbReference>
<keyword evidence="2" id="KW-0805">Transcription regulation</keyword>
<feature type="domain" description="HTH merR-type" evidence="7">
    <location>
        <begin position="16"/>
        <end position="84"/>
    </location>
</feature>
<evidence type="ECO:0000256" key="5">
    <source>
        <dbReference type="SAM" id="Coils"/>
    </source>
</evidence>
<dbReference type="Gene3D" id="1.10.1660.10">
    <property type="match status" value="1"/>
</dbReference>
<keyword evidence="5" id="KW-0175">Coiled coil</keyword>
<keyword evidence="3" id="KW-0238">DNA-binding</keyword>